<evidence type="ECO:0000313" key="1">
    <source>
        <dbReference type="EMBL" id="GIJ74177.1"/>
    </source>
</evidence>
<organism evidence="1 2">
    <name type="scientific">Virgisporangium ochraceum</name>
    <dbReference type="NCBI Taxonomy" id="65505"/>
    <lineage>
        <taxon>Bacteria</taxon>
        <taxon>Bacillati</taxon>
        <taxon>Actinomycetota</taxon>
        <taxon>Actinomycetes</taxon>
        <taxon>Micromonosporales</taxon>
        <taxon>Micromonosporaceae</taxon>
        <taxon>Virgisporangium</taxon>
    </lineage>
</organism>
<dbReference type="EMBL" id="BOPH01000130">
    <property type="protein sequence ID" value="GIJ74177.1"/>
    <property type="molecule type" value="Genomic_DNA"/>
</dbReference>
<protein>
    <submittedName>
        <fullName evidence="1">Uncharacterized protein</fullName>
    </submittedName>
</protein>
<reference evidence="1" key="1">
    <citation type="submission" date="2021-01" db="EMBL/GenBank/DDBJ databases">
        <title>Whole genome shotgun sequence of Virgisporangium ochraceum NBRC 16418.</title>
        <authorList>
            <person name="Komaki H."/>
            <person name="Tamura T."/>
        </authorList>
    </citation>
    <scope>NUCLEOTIDE SEQUENCE</scope>
    <source>
        <strain evidence="1">NBRC 16418</strain>
    </source>
</reference>
<name>A0A8J4A1Q7_9ACTN</name>
<comment type="caution">
    <text evidence="1">The sequence shown here is derived from an EMBL/GenBank/DDBJ whole genome shotgun (WGS) entry which is preliminary data.</text>
</comment>
<sequence>MPAPGSEHPTAAETAPRTAIRMAIRMEWPANWRPVDARPDQAHPAPTATVSDWTLVESAPVPGWVRAWGRRTRAR</sequence>
<proteinExistence type="predicted"/>
<evidence type="ECO:0000313" key="2">
    <source>
        <dbReference type="Proteomes" id="UP000635606"/>
    </source>
</evidence>
<gene>
    <name evidence="1" type="ORF">Voc01_090940</name>
</gene>
<accession>A0A8J4A1Q7</accession>
<dbReference type="AlphaFoldDB" id="A0A8J4A1Q7"/>
<dbReference type="Proteomes" id="UP000635606">
    <property type="component" value="Unassembled WGS sequence"/>
</dbReference>
<keyword evidence="2" id="KW-1185">Reference proteome</keyword>